<dbReference type="InterPro" id="IPR016161">
    <property type="entry name" value="Ald_DH/histidinol_DH"/>
</dbReference>
<dbReference type="GO" id="GO:0004030">
    <property type="term" value="F:aldehyde dehydrogenase [NAD(P)+] activity"/>
    <property type="evidence" value="ECO:0007669"/>
    <property type="project" value="UniProtKB-ARBA"/>
</dbReference>
<comment type="caution">
    <text evidence="7">The sequence shown here is derived from an EMBL/GenBank/DDBJ whole genome shotgun (WGS) entry which is preliminary data.</text>
</comment>
<dbReference type="Proteomes" id="UP000233293">
    <property type="component" value="Unassembled WGS sequence"/>
</dbReference>
<dbReference type="RefSeq" id="WP_101251016.1">
    <property type="nucleotide sequence ID" value="NZ_PIUM01000013.1"/>
</dbReference>
<proteinExistence type="inferred from homology"/>
<evidence type="ECO:0000256" key="4">
    <source>
        <dbReference type="PROSITE-ProRule" id="PRU10007"/>
    </source>
</evidence>
<dbReference type="PROSITE" id="PS00687">
    <property type="entry name" value="ALDEHYDE_DEHYDR_GLU"/>
    <property type="match status" value="1"/>
</dbReference>
<dbReference type="PANTHER" id="PTHR11699">
    <property type="entry name" value="ALDEHYDE DEHYDROGENASE-RELATED"/>
    <property type="match status" value="1"/>
</dbReference>
<dbReference type="InterPro" id="IPR016162">
    <property type="entry name" value="Ald_DH_N"/>
</dbReference>
<dbReference type="AlphaFoldDB" id="A0A2N3PUY9"/>
<keyword evidence="3" id="KW-0558">Oxidation</keyword>
<dbReference type="InterPro" id="IPR016163">
    <property type="entry name" value="Ald_DH_C"/>
</dbReference>
<dbReference type="FunFam" id="3.40.605.10:FF:000026">
    <property type="entry name" value="Aldehyde dehydrogenase, putative"/>
    <property type="match status" value="1"/>
</dbReference>
<dbReference type="Gene3D" id="3.40.605.10">
    <property type="entry name" value="Aldehyde Dehydrogenase, Chain A, domain 1"/>
    <property type="match status" value="1"/>
</dbReference>
<evidence type="ECO:0000259" key="6">
    <source>
        <dbReference type="Pfam" id="PF00171"/>
    </source>
</evidence>
<keyword evidence="8" id="KW-1185">Reference proteome</keyword>
<dbReference type="PROSITE" id="PS00070">
    <property type="entry name" value="ALDEHYDE_DEHYDR_CYS"/>
    <property type="match status" value="1"/>
</dbReference>
<organism evidence="7 8">
    <name type="scientific">Telmatospirillum siberiense</name>
    <dbReference type="NCBI Taxonomy" id="382514"/>
    <lineage>
        <taxon>Bacteria</taxon>
        <taxon>Pseudomonadati</taxon>
        <taxon>Pseudomonadota</taxon>
        <taxon>Alphaproteobacteria</taxon>
        <taxon>Rhodospirillales</taxon>
        <taxon>Rhodospirillaceae</taxon>
        <taxon>Telmatospirillum</taxon>
    </lineage>
</organism>
<accession>A0A2N3PUY9</accession>
<comment type="similarity">
    <text evidence="1 5">Belongs to the aldehyde dehydrogenase family.</text>
</comment>
<dbReference type="InterPro" id="IPR029510">
    <property type="entry name" value="Ald_DH_CS_GLU"/>
</dbReference>
<feature type="domain" description="Aldehyde dehydrogenase" evidence="6">
    <location>
        <begin position="34"/>
        <end position="493"/>
    </location>
</feature>
<reference evidence="8" key="1">
    <citation type="submission" date="2017-12" db="EMBL/GenBank/DDBJ databases">
        <title>Draft genome sequence of Telmatospirillum siberiense 26-4b1T, an acidotolerant peatland alphaproteobacterium potentially involved in sulfur cycling.</title>
        <authorList>
            <person name="Hausmann B."/>
            <person name="Pjevac P."/>
            <person name="Schreck K."/>
            <person name="Herbold C.W."/>
            <person name="Daims H."/>
            <person name="Wagner M."/>
            <person name="Pester M."/>
            <person name="Loy A."/>
        </authorList>
    </citation>
    <scope>NUCLEOTIDE SEQUENCE [LARGE SCALE GENOMIC DNA]</scope>
    <source>
        <strain evidence="8">26-4b1</strain>
    </source>
</reference>
<gene>
    <name evidence="7" type="ORF">CWS72_12910</name>
</gene>
<evidence type="ECO:0000313" key="8">
    <source>
        <dbReference type="Proteomes" id="UP000233293"/>
    </source>
</evidence>
<evidence type="ECO:0000256" key="3">
    <source>
        <dbReference type="ARBA" id="ARBA00023097"/>
    </source>
</evidence>
<evidence type="ECO:0000256" key="1">
    <source>
        <dbReference type="ARBA" id="ARBA00009986"/>
    </source>
</evidence>
<dbReference type="FunFam" id="3.40.309.10:FF:000012">
    <property type="entry name" value="Betaine aldehyde dehydrogenase"/>
    <property type="match status" value="1"/>
</dbReference>
<sequence>MTVSQEQDIWRQRAEALCIRSQAFIGGRFTDALDGRRFDCVSPIDGRVVARVAECSDADVDRAVSAARQAFDDRRWCGLAPARRKAVLLAFAQSVEDHAEELALLETIDMGKPISDSLSVDVPAAARCLRWYAEAVDKVYGEVAPTADNVLATITREPLGVVAVVVPWNFPMIMTAWKIAPALAAGNSVVVKPAEQSPLTALRLAELAAEAGLPDGVLNVVPGFGPVAGRALGLHGDVNGAFFTGSTEVGKLFLQYSGQSNMKRIGLECGGKSAQIILESCSDLDTAAQAAAGAIFFNQGEMCTAGSRLVVQRSIHDKVMERLVAHASTYRPGDPLAPKTTMGALVDEQHTRRVLEYVDIGRGEGARLVTGGARVRVDSGGCYVEPSIFDGVSNAMRIAREEIFGPVLSVITVADADEAVAVANDSDYGLAAAVWSDDVNVLHQVTRRLKAGVVYANCYDADDITVPFGGFKQSGIGRDKSLHALEKYTELKSTWLRLR</sequence>
<dbReference type="CDD" id="cd07112">
    <property type="entry name" value="ALDH_GABALDH-PuuC"/>
    <property type="match status" value="1"/>
</dbReference>
<dbReference type="Pfam" id="PF00171">
    <property type="entry name" value="Aldedh"/>
    <property type="match status" value="1"/>
</dbReference>
<protein>
    <submittedName>
        <fullName evidence="7">Aldehyde dehydrogenase PuuC</fullName>
    </submittedName>
</protein>
<dbReference type="Gene3D" id="3.40.309.10">
    <property type="entry name" value="Aldehyde Dehydrogenase, Chain A, domain 2"/>
    <property type="match status" value="1"/>
</dbReference>
<dbReference type="OrthoDB" id="9772584at2"/>
<dbReference type="FunFam" id="3.40.605.10:FF:000001">
    <property type="entry name" value="Aldehyde dehydrogenase 1"/>
    <property type="match status" value="1"/>
</dbReference>
<feature type="active site" evidence="4">
    <location>
        <position position="268"/>
    </location>
</feature>
<dbReference type="SUPFAM" id="SSF53720">
    <property type="entry name" value="ALDH-like"/>
    <property type="match status" value="1"/>
</dbReference>
<evidence type="ECO:0000256" key="2">
    <source>
        <dbReference type="ARBA" id="ARBA00023002"/>
    </source>
</evidence>
<dbReference type="InterPro" id="IPR015590">
    <property type="entry name" value="Aldehyde_DH_dom"/>
</dbReference>
<dbReference type="EMBL" id="PIUM01000013">
    <property type="protein sequence ID" value="PKU24221.1"/>
    <property type="molecule type" value="Genomic_DNA"/>
</dbReference>
<evidence type="ECO:0000313" key="7">
    <source>
        <dbReference type="EMBL" id="PKU24221.1"/>
    </source>
</evidence>
<keyword evidence="2 5" id="KW-0560">Oxidoreductase</keyword>
<evidence type="ECO:0000256" key="5">
    <source>
        <dbReference type="RuleBase" id="RU003345"/>
    </source>
</evidence>
<name>A0A2N3PUY9_9PROT</name>
<dbReference type="InterPro" id="IPR016160">
    <property type="entry name" value="Ald_DH_CS_CYS"/>
</dbReference>